<gene>
    <name evidence="2" type="ORF">WFZ85_13020</name>
</gene>
<evidence type="ECO:0000313" key="3">
    <source>
        <dbReference type="Proteomes" id="UP001460072"/>
    </source>
</evidence>
<comment type="caution">
    <text evidence="2">The sequence shown here is derived from an EMBL/GenBank/DDBJ whole genome shotgun (WGS) entry which is preliminary data.</text>
</comment>
<sequence>MNKHLKYIDGTSDKFWQIEVTGNKFTVTYGKNGTSGVSQTKTFDTDEDCLKAAEKLLSEKVKKGYSEDGEVVIANKVDTKTGKVTNISTILEEYDAIIRQKNSALLLPFLEKNTKGNLDTIRKHIKKNKRYWMTYVDLSLEPGYKKPKDNSWSWGIRGDEKIKEIITLSAIATFDKTDILSFEEAMSFLENSDEPIILEILNWAKPNWIEIYILDRFRKNDWQNFEYKSLRFLEDKGFITFNPELFALCLSRFNSWHGKTKPREFVAFLANDETACKRDIPLLYDYETNIQNSNFNETPNASYRELNTWNILFNQLISEGKLDKKSFVENAILIQTKEWNNNLKLFFRKLLEDLNTKAHELIPFQDNIFTYFHNSNPTIVNYGAELVKKLYEHPKFKTKSYLEWVESLMMRNDCKAAIKSSLTVLEKISKSNPKLNKPIALLIADIFIISDLNIQERATKLLLKIGTEKDSALSEKLASYVSFMQGSVKTSLSKFLSEDDLIVDESSLEQYQFKNENVKVLLEEVEIPKDWNDILFLIGRFITSNDVVDSETIVNVFIAQRDLFPQDYTAQLQPYLKQLEKSYFSSIPKNYVKNLLVNKIPNKDFVYKINDKDLITLNTLKLIKPLVQKALLKNSEGSKLPLLSFPTHKPYWVEPKTLLERIIQYQTSKETIDKVDLSIAISRMPRENVEEAIPLLSKLDTEMKELMSYCLGVSNELKVHSSSILSKLFQKVTGPSEDTEKLALWAVAARTYYPNETFEEFEKTTLNDIPFVAKPFAPEINFKEKWNEWKNYQTKELERSPSWTELTYTLPVEKNIPQNFIYNLDLHPKKERYTWHSDYVLNSEDNAYYWNSIMPQNNQPLAYLLLAKNCKTADGTNNELKGFLNITNFPGFQFDTTSLLVFACCFFQEKKEVRLLASEMIINLVEKQKIDLNLFSEKLAFLITNKYGVLLRLIDGIITLKDVSPLHNSALFLILDGIFKRIKLNDKLPTNFKKLVENYLDVIAKTNQKLSVESIHFFEKHKENNSLKPLIKQLLTS</sequence>
<dbReference type="InterPro" id="IPR056726">
    <property type="entry name" value="DUF7824"/>
</dbReference>
<evidence type="ECO:0000259" key="1">
    <source>
        <dbReference type="PROSITE" id="PS51977"/>
    </source>
</evidence>
<dbReference type="Pfam" id="PF05406">
    <property type="entry name" value="WGR"/>
    <property type="match status" value="1"/>
</dbReference>
<dbReference type="Pfam" id="PF20103">
    <property type="entry name" value="DUF6493"/>
    <property type="match status" value="1"/>
</dbReference>
<dbReference type="InterPro" id="IPR056727">
    <property type="entry name" value="DUF7825"/>
</dbReference>
<dbReference type="CDD" id="cd07996">
    <property type="entry name" value="WGR_MMR_like"/>
    <property type="match status" value="1"/>
</dbReference>
<dbReference type="InterPro" id="IPR050458">
    <property type="entry name" value="LolB"/>
</dbReference>
<dbReference type="RefSeq" id="WP_342696732.1">
    <property type="nucleotide sequence ID" value="NZ_JBCGDO010000020.1"/>
</dbReference>
<evidence type="ECO:0000313" key="2">
    <source>
        <dbReference type="EMBL" id="MEM0543539.1"/>
    </source>
</evidence>
<dbReference type="EMBL" id="JBCGDO010000020">
    <property type="protein sequence ID" value="MEM0543539.1"/>
    <property type="molecule type" value="Genomic_DNA"/>
</dbReference>
<organism evidence="2 3">
    <name type="scientific">Flavobacterium aureirubrum</name>
    <dbReference type="NCBI Taxonomy" id="3133147"/>
    <lineage>
        <taxon>Bacteria</taxon>
        <taxon>Pseudomonadati</taxon>
        <taxon>Bacteroidota</taxon>
        <taxon>Flavobacteriia</taxon>
        <taxon>Flavobacteriales</taxon>
        <taxon>Flavobacteriaceae</taxon>
        <taxon>Flavobacterium</taxon>
    </lineage>
</organism>
<dbReference type="InterPro" id="IPR045472">
    <property type="entry name" value="DUF6493"/>
</dbReference>
<dbReference type="PANTHER" id="PTHR30634">
    <property type="entry name" value="OUTER MEMBRANE LOLAB LIPOPROTEIN INSERTION APPARATUS"/>
    <property type="match status" value="1"/>
</dbReference>
<keyword evidence="3" id="KW-1185">Reference proteome</keyword>
<accession>A0ABU9N769</accession>
<dbReference type="Pfam" id="PF25148">
    <property type="entry name" value="DUF7824"/>
    <property type="match status" value="1"/>
</dbReference>
<dbReference type="InterPro" id="IPR036930">
    <property type="entry name" value="WGR_dom_sf"/>
</dbReference>
<proteinExistence type="predicted"/>
<dbReference type="SUPFAM" id="SSF142921">
    <property type="entry name" value="WGR domain-like"/>
    <property type="match status" value="1"/>
</dbReference>
<protein>
    <submittedName>
        <fullName evidence="2">DUF6493 family protein</fullName>
    </submittedName>
</protein>
<dbReference type="Gene3D" id="2.20.140.10">
    <property type="entry name" value="WGR domain"/>
    <property type="match status" value="1"/>
</dbReference>
<feature type="domain" description="WGR" evidence="1">
    <location>
        <begin position="1"/>
        <end position="84"/>
    </location>
</feature>
<name>A0ABU9N769_9FLAO</name>
<dbReference type="Proteomes" id="UP001460072">
    <property type="component" value="Unassembled WGS sequence"/>
</dbReference>
<dbReference type="PROSITE" id="PS51977">
    <property type="entry name" value="WGR"/>
    <property type="match status" value="1"/>
</dbReference>
<dbReference type="Pfam" id="PF25149">
    <property type="entry name" value="DUF7825"/>
    <property type="match status" value="1"/>
</dbReference>
<reference evidence="2 3" key="1">
    <citation type="submission" date="2024-03" db="EMBL/GenBank/DDBJ databases">
        <title>Two novel species of the genus Flavobacterium exhibiting potentially degradation of complex polysaccharides.</title>
        <authorList>
            <person name="Lian X."/>
        </authorList>
    </citation>
    <scope>NUCLEOTIDE SEQUENCE [LARGE SCALE GENOMIC DNA]</scope>
    <source>
        <strain evidence="3">j3</strain>
    </source>
</reference>
<dbReference type="InterPro" id="IPR008893">
    <property type="entry name" value="WGR_domain"/>
</dbReference>
<dbReference type="SMART" id="SM00773">
    <property type="entry name" value="WGR"/>
    <property type="match status" value="1"/>
</dbReference>
<dbReference type="PANTHER" id="PTHR30634:SF13">
    <property type="entry name" value="PROTEIN YEHF"/>
    <property type="match status" value="1"/>
</dbReference>
<dbReference type="InterPro" id="IPR049809">
    <property type="entry name" value="YehF/YfeS-like_WGR"/>
</dbReference>